<dbReference type="InterPro" id="IPR036259">
    <property type="entry name" value="MFS_trans_sf"/>
</dbReference>
<dbReference type="PANTHER" id="PTHR23513">
    <property type="entry name" value="INTEGRAL MEMBRANE EFFLUX PROTEIN-RELATED"/>
    <property type="match status" value="1"/>
</dbReference>
<gene>
    <name evidence="7" type="primary">entS_3</name>
    <name evidence="7" type="ORF">CROST_027380</name>
</gene>
<accession>A0A1S8M7I6</accession>
<dbReference type="AlphaFoldDB" id="A0A1S8M7I6"/>
<evidence type="ECO:0000256" key="6">
    <source>
        <dbReference type="ARBA" id="ARBA00023136"/>
    </source>
</evidence>
<dbReference type="InterPro" id="IPR020846">
    <property type="entry name" value="MFS_dom"/>
</dbReference>
<dbReference type="EMBL" id="CP096983">
    <property type="protein sequence ID" value="URZ12021.1"/>
    <property type="molecule type" value="Genomic_DNA"/>
</dbReference>
<dbReference type="Gene3D" id="1.20.1250.20">
    <property type="entry name" value="MFS general substrate transporter like domains"/>
    <property type="match status" value="1"/>
</dbReference>
<dbReference type="STRING" id="84029.CROST_05370"/>
<keyword evidence="5" id="KW-1133">Transmembrane helix</keyword>
<dbReference type="CDD" id="cd06173">
    <property type="entry name" value="MFS_MefA_like"/>
    <property type="match status" value="1"/>
</dbReference>
<comment type="subcellular location">
    <subcellularLocation>
        <location evidence="1">Cell membrane</location>
        <topology evidence="1">Multi-pass membrane protein</topology>
    </subcellularLocation>
</comment>
<reference evidence="7 8" key="1">
    <citation type="submission" date="2022-04" db="EMBL/GenBank/DDBJ databases">
        <title>Genome sequence of C. roseum typestrain.</title>
        <authorList>
            <person name="Poehlein A."/>
            <person name="Schoch T."/>
            <person name="Duerre P."/>
            <person name="Daniel R."/>
        </authorList>
    </citation>
    <scope>NUCLEOTIDE SEQUENCE [LARGE SCALE GENOMIC DNA]</scope>
    <source>
        <strain evidence="7 8">DSM 7320</strain>
    </source>
</reference>
<name>A0A1S8M7I6_9CLOT</name>
<keyword evidence="3" id="KW-1003">Cell membrane</keyword>
<evidence type="ECO:0000256" key="2">
    <source>
        <dbReference type="ARBA" id="ARBA00022448"/>
    </source>
</evidence>
<dbReference type="GO" id="GO:0022857">
    <property type="term" value="F:transmembrane transporter activity"/>
    <property type="evidence" value="ECO:0007669"/>
    <property type="project" value="InterPro"/>
</dbReference>
<organism evidence="7 8">
    <name type="scientific">Clostridium felsineum</name>
    <dbReference type="NCBI Taxonomy" id="36839"/>
    <lineage>
        <taxon>Bacteria</taxon>
        <taxon>Bacillati</taxon>
        <taxon>Bacillota</taxon>
        <taxon>Clostridia</taxon>
        <taxon>Eubacteriales</taxon>
        <taxon>Clostridiaceae</taxon>
        <taxon>Clostridium</taxon>
    </lineage>
</organism>
<evidence type="ECO:0000256" key="1">
    <source>
        <dbReference type="ARBA" id="ARBA00004651"/>
    </source>
</evidence>
<proteinExistence type="predicted"/>
<evidence type="ECO:0000256" key="4">
    <source>
        <dbReference type="ARBA" id="ARBA00022692"/>
    </source>
</evidence>
<dbReference type="RefSeq" id="WP_077834254.1">
    <property type="nucleotide sequence ID" value="NZ_CP096983.1"/>
</dbReference>
<dbReference type="KEGG" id="crw:CROST_027380"/>
<dbReference type="SUPFAM" id="SSF103473">
    <property type="entry name" value="MFS general substrate transporter"/>
    <property type="match status" value="1"/>
</dbReference>
<evidence type="ECO:0000256" key="3">
    <source>
        <dbReference type="ARBA" id="ARBA00022475"/>
    </source>
</evidence>
<keyword evidence="6" id="KW-0472">Membrane</keyword>
<evidence type="ECO:0000313" key="7">
    <source>
        <dbReference type="EMBL" id="URZ12021.1"/>
    </source>
</evidence>
<keyword evidence="4" id="KW-0812">Transmembrane</keyword>
<evidence type="ECO:0000313" key="8">
    <source>
        <dbReference type="Proteomes" id="UP000190951"/>
    </source>
</evidence>
<keyword evidence="2" id="KW-0813">Transport</keyword>
<dbReference type="GO" id="GO:0005886">
    <property type="term" value="C:plasma membrane"/>
    <property type="evidence" value="ECO:0007669"/>
    <property type="project" value="UniProtKB-SubCell"/>
</dbReference>
<sequence>MKNIYKSSNFIIYLIGIFISGIGTKLTTIALANKVTEFKGGAFNVNLIYIFESLPILILGMFVGNFIDKKNKKISFVVVNMLFAVTSFTFAITKSITTTLLIIILSGIFKAFLMPIETALIPLLLDKKNLGKANGLIMSISGIVVVMGYAFAGVLINLIGSRGAFILDGVSFILISILSLFFKLNEGSSEKLELKEDFISGFKVVMENENIKWIFLIDIFITFIISMETPLIYIFTANYLGGSVLMAKRVGFLFAFAGIGAIVGGIIFGRFQKKNKLFLLSACLIMDALIVIAFSVNTYFPLSLALFSVMGILDTFNGSILQTVIQEKTPENLLGRVSGFVNSIVQPISVLSLLIGSVASSFIEVKWIFIIASLLEFFIGILFLKKKF</sequence>
<dbReference type="Pfam" id="PF07690">
    <property type="entry name" value="MFS_1"/>
    <property type="match status" value="1"/>
</dbReference>
<dbReference type="InterPro" id="IPR011701">
    <property type="entry name" value="MFS"/>
</dbReference>
<dbReference type="PROSITE" id="PS50850">
    <property type="entry name" value="MFS"/>
    <property type="match status" value="1"/>
</dbReference>
<protein>
    <submittedName>
        <fullName evidence="7">Enterobactin exporter EntS</fullName>
    </submittedName>
</protein>
<dbReference type="Proteomes" id="UP000190951">
    <property type="component" value="Chromosome"/>
</dbReference>
<keyword evidence="8" id="KW-1185">Reference proteome</keyword>
<dbReference type="PANTHER" id="PTHR23513:SF6">
    <property type="entry name" value="MAJOR FACILITATOR SUPERFAMILY ASSOCIATED DOMAIN-CONTAINING PROTEIN"/>
    <property type="match status" value="1"/>
</dbReference>
<evidence type="ECO:0000256" key="5">
    <source>
        <dbReference type="ARBA" id="ARBA00022989"/>
    </source>
</evidence>